<dbReference type="Pfam" id="PF02643">
    <property type="entry name" value="DUF192"/>
    <property type="match status" value="1"/>
</dbReference>
<dbReference type="RefSeq" id="WP_344707544.1">
    <property type="nucleotide sequence ID" value="NZ_BAABBQ010000001.1"/>
</dbReference>
<evidence type="ECO:0000313" key="1">
    <source>
        <dbReference type="EMBL" id="GAA4021945.1"/>
    </source>
</evidence>
<evidence type="ECO:0008006" key="3">
    <source>
        <dbReference type="Google" id="ProtNLM"/>
    </source>
</evidence>
<dbReference type="Proteomes" id="UP001500235">
    <property type="component" value="Unassembled WGS sequence"/>
</dbReference>
<dbReference type="Gene3D" id="2.60.120.1140">
    <property type="entry name" value="Protein of unknown function DUF192"/>
    <property type="match status" value="1"/>
</dbReference>
<accession>A0ABP7T768</accession>
<organism evidence="1 2">
    <name type="scientific">Sphingomonas swuensis</name>
    <dbReference type="NCBI Taxonomy" id="977800"/>
    <lineage>
        <taxon>Bacteria</taxon>
        <taxon>Pseudomonadati</taxon>
        <taxon>Pseudomonadota</taxon>
        <taxon>Alphaproteobacteria</taxon>
        <taxon>Sphingomonadales</taxon>
        <taxon>Sphingomonadaceae</taxon>
        <taxon>Sphingomonas</taxon>
    </lineage>
</organism>
<protein>
    <recommendedName>
        <fullName evidence="3">DUF192 domain-containing protein</fullName>
    </recommendedName>
</protein>
<keyword evidence="2" id="KW-1185">Reference proteome</keyword>
<evidence type="ECO:0000313" key="2">
    <source>
        <dbReference type="Proteomes" id="UP001500235"/>
    </source>
</evidence>
<dbReference type="InterPro" id="IPR003795">
    <property type="entry name" value="DUF192"/>
</dbReference>
<dbReference type="EMBL" id="BAABBQ010000001">
    <property type="protein sequence ID" value="GAA4021945.1"/>
    <property type="molecule type" value="Genomic_DNA"/>
</dbReference>
<dbReference type="PANTHER" id="PTHR37953:SF1">
    <property type="entry name" value="UPF0127 PROTEIN MJ1496"/>
    <property type="match status" value="1"/>
</dbReference>
<comment type="caution">
    <text evidence="1">The sequence shown here is derived from an EMBL/GenBank/DDBJ whole genome shotgun (WGS) entry which is preliminary data.</text>
</comment>
<reference evidence="2" key="1">
    <citation type="journal article" date="2019" name="Int. J. Syst. Evol. Microbiol.">
        <title>The Global Catalogue of Microorganisms (GCM) 10K type strain sequencing project: providing services to taxonomists for standard genome sequencing and annotation.</title>
        <authorList>
            <consortium name="The Broad Institute Genomics Platform"/>
            <consortium name="The Broad Institute Genome Sequencing Center for Infectious Disease"/>
            <person name="Wu L."/>
            <person name="Ma J."/>
        </authorList>
    </citation>
    <scope>NUCLEOTIDE SEQUENCE [LARGE SCALE GENOMIC DNA]</scope>
    <source>
        <strain evidence="2">JCM 17563</strain>
    </source>
</reference>
<name>A0ABP7T768_9SPHN</name>
<dbReference type="PANTHER" id="PTHR37953">
    <property type="entry name" value="UPF0127 PROTEIN MJ1496"/>
    <property type="match status" value="1"/>
</dbReference>
<dbReference type="InterPro" id="IPR038695">
    <property type="entry name" value="Saro_0823-like_sf"/>
</dbReference>
<gene>
    <name evidence="1" type="ORF">GCM10022280_23170</name>
</gene>
<sequence>MSAAACQANQSGGPQLERSAAGLEQVPLTIRSAGGKEHRFTVEVARTQDEQAQGLMNRDTLAPDRGMIFPHVPPRPASFWMKNTLIPLDMIFIRPDGTISSIAENTVPLSLEPVTSLESVGAVLELAGGRSSQLGIKAGDTVKW</sequence>
<proteinExistence type="predicted"/>